<name>A0A662DI13_UNCAE</name>
<dbReference type="InterPro" id="IPR023098">
    <property type="entry name" value="SerK/SbnI_C"/>
</dbReference>
<organism evidence="3 4">
    <name type="scientific">Aerophobetes bacterium</name>
    <dbReference type="NCBI Taxonomy" id="2030807"/>
    <lineage>
        <taxon>Bacteria</taxon>
        <taxon>Candidatus Aerophobota</taxon>
    </lineage>
</organism>
<accession>A0A662DI13</accession>
<comment type="caution">
    <text evidence="3">The sequence shown here is derived from an EMBL/GenBank/DDBJ whole genome shotgun (WGS) entry which is preliminary data.</text>
</comment>
<dbReference type="PANTHER" id="PTHR36454:SF1">
    <property type="entry name" value="DUF1015 DOMAIN-CONTAINING PROTEIN"/>
    <property type="match status" value="1"/>
</dbReference>
<dbReference type="AlphaFoldDB" id="A0A662DI13"/>
<gene>
    <name evidence="3" type="ORF">DRJ04_03345</name>
</gene>
<dbReference type="PIRSF" id="PIRSF033563">
    <property type="entry name" value="UCP033563"/>
    <property type="match status" value="1"/>
</dbReference>
<evidence type="ECO:0008006" key="5">
    <source>
        <dbReference type="Google" id="ProtNLM"/>
    </source>
</evidence>
<evidence type="ECO:0000256" key="2">
    <source>
        <dbReference type="ARBA" id="ARBA00022840"/>
    </source>
</evidence>
<dbReference type="Proteomes" id="UP000280417">
    <property type="component" value="Unassembled WGS sequence"/>
</dbReference>
<dbReference type="Pfam" id="PF06245">
    <property type="entry name" value="DUF1015"/>
    <property type="match status" value="1"/>
</dbReference>
<dbReference type="Gene3D" id="3.30.1760.10">
    <property type="entry name" value="Conserved hypothetical protein from pyrococcus furiosus pfu- 392566-001, domain 2"/>
    <property type="match status" value="1"/>
</dbReference>
<reference evidence="3 4" key="1">
    <citation type="submission" date="2018-06" db="EMBL/GenBank/DDBJ databases">
        <title>Extensive metabolic versatility and redundancy in microbially diverse, dynamic hydrothermal sediments.</title>
        <authorList>
            <person name="Dombrowski N."/>
            <person name="Teske A."/>
            <person name="Baker B.J."/>
        </authorList>
    </citation>
    <scope>NUCLEOTIDE SEQUENCE [LARGE SCALE GENOMIC DNA]</scope>
    <source>
        <strain evidence="3">B3_G15</strain>
    </source>
</reference>
<evidence type="ECO:0000256" key="1">
    <source>
        <dbReference type="ARBA" id="ARBA00022741"/>
    </source>
</evidence>
<proteinExistence type="predicted"/>
<protein>
    <recommendedName>
        <fullName evidence="5">DUF1015 domain-containing protein</fullName>
    </recommendedName>
</protein>
<evidence type="ECO:0000313" key="4">
    <source>
        <dbReference type="Proteomes" id="UP000280417"/>
    </source>
</evidence>
<keyword evidence="1" id="KW-0547">Nucleotide-binding</keyword>
<dbReference type="InterPro" id="IPR008323">
    <property type="entry name" value="UCP033563"/>
</dbReference>
<dbReference type="EMBL" id="QMQA01000068">
    <property type="protein sequence ID" value="RLE13943.1"/>
    <property type="molecule type" value="Genomic_DNA"/>
</dbReference>
<evidence type="ECO:0000313" key="3">
    <source>
        <dbReference type="EMBL" id="RLE13943.1"/>
    </source>
</evidence>
<keyword evidence="2" id="KW-0067">ATP-binding</keyword>
<sequence>MLVIRPFRGIIYNRDKVGDLSKVVAPPYDIISPSEQDFYYQIHPYNIIRIILGKDEATDRSGKNKYFRAASFFRDWLSRGILKREPTSSIYTYCQKYNVDDEEVERKGFIALMKLEQFSSGVVFPHEEVFSEPQEDRLNLLRACHANFSAIFTLFNGSGGKIDNLLEEEELVFEFEDFAGIKHRLSAIRDQELINKICYSMQDKKVLIADGHHRYLTALRFREEMRRRASFSPGADYTMVYFLDMNSRGVTILPVHRLIGGLTLTQTQKLVKDIERFFYKKPFKKLAVDEKDEIVSKRLLSEVKKIGGCSFGIYTKKEGYFLLFPKDPQPFLKKVKSAILDELVKNLLNKKSLKKGKEIHFTTSTAEAIEEVKKGRFQVAFFLAPTTIQEVRDVALSGGKMPPKSTYFYPKLLSGLVMRDLEDAV</sequence>
<dbReference type="PANTHER" id="PTHR36454">
    <property type="entry name" value="LMO2823 PROTEIN"/>
    <property type="match status" value="1"/>
</dbReference>
<dbReference type="GO" id="GO:0005524">
    <property type="term" value="F:ATP binding"/>
    <property type="evidence" value="ECO:0007669"/>
    <property type="project" value="UniProtKB-KW"/>
</dbReference>